<evidence type="ECO:0000313" key="2">
    <source>
        <dbReference type="EMBL" id="BAH37606.1"/>
    </source>
</evidence>
<protein>
    <submittedName>
        <fullName evidence="2">Uncharacterized protein</fullName>
    </submittedName>
</protein>
<dbReference type="HOGENOM" id="CLU_444650_0_0_0"/>
<dbReference type="eggNOG" id="COG3291">
    <property type="taxonomic scope" value="Bacteria"/>
</dbReference>
<dbReference type="AlphaFoldDB" id="C1A5U6"/>
<dbReference type="KEGG" id="gau:GAU_0564"/>
<dbReference type="STRING" id="379066.GAU_0564"/>
<proteinExistence type="predicted"/>
<organism evidence="2 3">
    <name type="scientific">Gemmatimonas aurantiaca (strain DSM 14586 / JCM 11422 / NBRC 100505 / T-27)</name>
    <dbReference type="NCBI Taxonomy" id="379066"/>
    <lineage>
        <taxon>Bacteria</taxon>
        <taxon>Pseudomonadati</taxon>
        <taxon>Gemmatimonadota</taxon>
        <taxon>Gemmatimonadia</taxon>
        <taxon>Gemmatimonadales</taxon>
        <taxon>Gemmatimonadaceae</taxon>
        <taxon>Gemmatimonas</taxon>
    </lineage>
</organism>
<dbReference type="GO" id="GO:0005975">
    <property type="term" value="P:carbohydrate metabolic process"/>
    <property type="evidence" value="ECO:0007669"/>
    <property type="project" value="InterPro"/>
</dbReference>
<keyword evidence="1" id="KW-0732">Signal</keyword>
<evidence type="ECO:0000313" key="3">
    <source>
        <dbReference type="Proteomes" id="UP000002209"/>
    </source>
</evidence>
<feature type="chain" id="PRO_5002906511" evidence="1">
    <location>
        <begin position="30"/>
        <end position="614"/>
    </location>
</feature>
<dbReference type="Proteomes" id="UP000002209">
    <property type="component" value="Chromosome"/>
</dbReference>
<feature type="signal peptide" evidence="1">
    <location>
        <begin position="1"/>
        <end position="29"/>
    </location>
</feature>
<dbReference type="SUPFAM" id="SSF48208">
    <property type="entry name" value="Six-hairpin glycosidases"/>
    <property type="match status" value="1"/>
</dbReference>
<dbReference type="InterPro" id="IPR008928">
    <property type="entry name" value="6-hairpin_glycosidase_sf"/>
</dbReference>
<keyword evidence="3" id="KW-1185">Reference proteome</keyword>
<gene>
    <name evidence="2" type="ordered locus">GAU_0564</name>
</gene>
<name>C1A5U6_GEMAT</name>
<evidence type="ECO:0000256" key="1">
    <source>
        <dbReference type="SAM" id="SignalP"/>
    </source>
</evidence>
<accession>C1A5U6</accession>
<sequence length="614" mass="66047">MCFYQLPGTSLSSKSIMFLPALLTLSVLSGCETPATATHEVRSVVAGSVAETIIASDRTCEEARGRAFGPSVVGVQLTGVPSSVALGASFTPNAQALMSDGSSLDVGRFVRTSNTGVLGVAGSAFVALGGGVAEVRVACGSHRRSLQVTVTGGSDSGQLVANLKVVRFDGGSGPTAISNGIPLVQGAFQPAAIANLRMYVSGVEQPARIQALEGRFHDGSVRAVLVQFTTTVNGAQTASASLRLVGARPALAMPPLMETSLAPDAAALPSDATYLRSTNAAGKLPAYPLTNVPAVVATHDAEYAQLHEKDWGRCAAAWDCGRTSGYDRAQMVYELWFRTANPLYWRRASLMVKDYVTRYAGPNNGGLPPWWTQPRSVALNYQLTGESKARVLARQMAEVHAFQTRPMPNWGQGWAIADGDDRREARAMVAGLAATSVGADSPIVGLVTQFASYFSPSTMSQWIGLLPSSQKANGCFCAPVYSDGQKNFMVGMLLTSLIRYYEEVNADPRILPIVQRAADYMWENEWLLLDRGFKYVSNNRIENGAVAESSKAAPDLNAFTLPAYAWLYKQTRRQEYLDRYTIILSGLWRPMMATSGKHFDQGYADVASTYLWIQ</sequence>
<dbReference type="EMBL" id="AP009153">
    <property type="protein sequence ID" value="BAH37606.1"/>
    <property type="molecule type" value="Genomic_DNA"/>
</dbReference>
<reference evidence="3" key="1">
    <citation type="submission" date="2006-03" db="EMBL/GenBank/DDBJ databases">
        <title>Complete genome sequence of Gemmatimonas aurantiaca T-27 that represents a novel phylum Gemmatimonadetes.</title>
        <authorList>
            <person name="Takasaki K."/>
            <person name="Ichikawa N."/>
            <person name="Miura H."/>
            <person name="Matsushita S."/>
            <person name="Watanabe Y."/>
            <person name="Oguchi A."/>
            <person name="Ankai A."/>
            <person name="Yashiro I."/>
            <person name="Takahashi M."/>
            <person name="Terui Y."/>
            <person name="Fukui S."/>
            <person name="Yokoyama H."/>
            <person name="Tanikawa S."/>
            <person name="Hanada S."/>
            <person name="Kamagata Y."/>
            <person name="Fujita N."/>
        </authorList>
    </citation>
    <scope>NUCLEOTIDE SEQUENCE [LARGE SCALE GENOMIC DNA]</scope>
    <source>
        <strain evidence="3">T-27 / DSM 14586 / JCM 11422 / NBRC 100505</strain>
    </source>
</reference>